<organism evidence="4 5">
    <name type="scientific">Microthlaspi erraticum</name>
    <dbReference type="NCBI Taxonomy" id="1685480"/>
    <lineage>
        <taxon>Eukaryota</taxon>
        <taxon>Viridiplantae</taxon>
        <taxon>Streptophyta</taxon>
        <taxon>Embryophyta</taxon>
        <taxon>Tracheophyta</taxon>
        <taxon>Spermatophyta</taxon>
        <taxon>Magnoliopsida</taxon>
        <taxon>eudicotyledons</taxon>
        <taxon>Gunneridae</taxon>
        <taxon>Pentapetalae</taxon>
        <taxon>rosids</taxon>
        <taxon>malvids</taxon>
        <taxon>Brassicales</taxon>
        <taxon>Brassicaceae</taxon>
        <taxon>Coluteocarpeae</taxon>
        <taxon>Microthlaspi</taxon>
    </lineage>
</organism>
<sequence>MATSTVRITDGICPIFSSGSRRAPSLDFSRCKSTKFGASTGRLRKVTATVNPYSFAEAAQPEERKSLTDFLVEAEDLLRSDGGDGGPPRWFSPLECGKRAPGSPLLLYIPGIDGTGLGLIRQHKRLGEMFDIWCLHFPVTDRTSARDVVKLIERTVRSEYFRLPNRPIYIVGDSTGACLALDVAATNPDIDLVLILANPVTRFNNFILQPLSSLLELLPDEVPSLIEENFGFKQGYPFAAMLESMLNETDVSGGLLGDFFATSASLPTLIRILPKDTLVWKLQLLKSAISSTNSHMSTVKAQTLILLSGRDQWLLNKEDIEKLRCALPKSDIRNFENNGHFLFLEDGVDLATIMKIGYFYRRGKKFDYISDYVLPTPFELKEFEESQRLLTAAIAPVFLSTLDNGTVVRSLAGIPSEGPVLYVGNHMLLGTELRPAAIHFLKERNILLRGLAHPVMFAKKFGSMLPEMQMFDSVRIIGAVPVSNMNFYKLLRSKAHVVLYPGGVREALHRKGEEYKLFWPEHSEFVRIASKFGAKIIPFGTVGEDDLCKVVLDYNDQMKIPFLKNLIEEITKDTIRLRNGEEGEVGNQDLHMPGIIPKIPGRFYVYFGKPIETKGREKELNDKEGAHEVYLQVKSEVERCMAYLKVKREGDPYRNIFPRLLYYLSHGFTSQIPTFDLRNH</sequence>
<dbReference type="Gene3D" id="3.40.50.1820">
    <property type="entry name" value="alpha/beta hydrolase"/>
    <property type="match status" value="1"/>
</dbReference>
<dbReference type="OrthoDB" id="44277at2759"/>
<keyword evidence="3" id="KW-0012">Acyltransferase</keyword>
<dbReference type="PANTHER" id="PTHR22753:SF36">
    <property type="entry name" value="ESTERASE_LIPASE_THIOESTERASE FAMILY PROTEIN"/>
    <property type="match status" value="1"/>
</dbReference>
<proteinExistence type="inferred from homology"/>
<dbReference type="Pfam" id="PF03982">
    <property type="entry name" value="DAGAT"/>
    <property type="match status" value="1"/>
</dbReference>
<keyword evidence="2" id="KW-0808">Transferase</keyword>
<comment type="similarity">
    <text evidence="1">Belongs to the diacylglycerol acyltransferase family.</text>
</comment>
<dbReference type="InterPro" id="IPR007130">
    <property type="entry name" value="DAGAT"/>
</dbReference>
<reference evidence="4" key="1">
    <citation type="submission" date="2020-01" db="EMBL/GenBank/DDBJ databases">
        <authorList>
            <person name="Mishra B."/>
        </authorList>
    </citation>
    <scope>NUCLEOTIDE SEQUENCE [LARGE SCALE GENOMIC DNA]</scope>
</reference>
<dbReference type="CDD" id="cd07987">
    <property type="entry name" value="LPLAT_MGAT-like"/>
    <property type="match status" value="1"/>
</dbReference>
<evidence type="ECO:0000256" key="2">
    <source>
        <dbReference type="ARBA" id="ARBA00022679"/>
    </source>
</evidence>
<evidence type="ECO:0000256" key="3">
    <source>
        <dbReference type="ARBA" id="ARBA00023315"/>
    </source>
</evidence>
<dbReference type="SUPFAM" id="SSF53474">
    <property type="entry name" value="alpha/beta-Hydrolases"/>
    <property type="match status" value="1"/>
</dbReference>
<evidence type="ECO:0000256" key="1">
    <source>
        <dbReference type="ARBA" id="ARBA00005420"/>
    </source>
</evidence>
<dbReference type="GO" id="GO:0016020">
    <property type="term" value="C:membrane"/>
    <property type="evidence" value="ECO:0007669"/>
    <property type="project" value="TreeGrafter"/>
</dbReference>
<dbReference type="AlphaFoldDB" id="A0A6D2JQ08"/>
<dbReference type="PANTHER" id="PTHR22753">
    <property type="entry name" value="TRANSMEMBRANE PROTEIN 68"/>
    <property type="match status" value="1"/>
</dbReference>
<gene>
    <name evidence="4" type="ORF">MERR_LOCUS29134</name>
</gene>
<dbReference type="EMBL" id="CACVBM020001256">
    <property type="protein sequence ID" value="CAA7041899.1"/>
    <property type="molecule type" value="Genomic_DNA"/>
</dbReference>
<comment type="caution">
    <text evidence="4">The sequence shown here is derived from an EMBL/GenBank/DDBJ whole genome shotgun (WGS) entry which is preliminary data.</text>
</comment>
<dbReference type="GO" id="GO:0019432">
    <property type="term" value="P:triglyceride biosynthetic process"/>
    <property type="evidence" value="ECO:0007669"/>
    <property type="project" value="UniProtKB-ARBA"/>
</dbReference>
<dbReference type="InterPro" id="IPR029058">
    <property type="entry name" value="AB_hydrolase_fold"/>
</dbReference>
<name>A0A6D2JQ08_9BRAS</name>
<keyword evidence="5" id="KW-1185">Reference proteome</keyword>
<accession>A0A6D2JQ08</accession>
<dbReference type="Proteomes" id="UP000467841">
    <property type="component" value="Unassembled WGS sequence"/>
</dbReference>
<evidence type="ECO:0000313" key="4">
    <source>
        <dbReference type="EMBL" id="CAA7041899.1"/>
    </source>
</evidence>
<dbReference type="GO" id="GO:0004144">
    <property type="term" value="F:diacylglycerol O-acyltransferase activity"/>
    <property type="evidence" value="ECO:0007669"/>
    <property type="project" value="UniProtKB-ARBA"/>
</dbReference>
<protein>
    <submittedName>
        <fullName evidence="4">Uncharacterized protein</fullName>
    </submittedName>
</protein>
<evidence type="ECO:0000313" key="5">
    <source>
        <dbReference type="Proteomes" id="UP000467841"/>
    </source>
</evidence>